<evidence type="ECO:0000256" key="5">
    <source>
        <dbReference type="ARBA" id="ARBA00023136"/>
    </source>
</evidence>
<dbReference type="InterPro" id="IPR003339">
    <property type="entry name" value="ABC/ECF_trnsptr_transmembrane"/>
</dbReference>
<feature type="transmembrane region" description="Helical" evidence="6">
    <location>
        <begin position="120"/>
        <end position="141"/>
    </location>
</feature>
<evidence type="ECO:0000313" key="7">
    <source>
        <dbReference type="EMBL" id="MEK8088294.1"/>
    </source>
</evidence>
<comment type="caution">
    <text evidence="7">The sequence shown here is derived from an EMBL/GenBank/DDBJ whole genome shotgun (WGS) entry which is preliminary data.</text>
</comment>
<reference evidence="7 8" key="1">
    <citation type="submission" date="2024-04" db="EMBL/GenBank/DDBJ databases">
        <authorList>
            <person name="Abashina T."/>
            <person name="Shaikin A."/>
        </authorList>
    </citation>
    <scope>NUCLEOTIDE SEQUENCE [LARGE SCALE GENOMIC DNA]</scope>
    <source>
        <strain evidence="7 8">AAFK</strain>
    </source>
</reference>
<name>A0ABU9D402_9PROT</name>
<feature type="transmembrane region" description="Helical" evidence="6">
    <location>
        <begin position="238"/>
        <end position="257"/>
    </location>
</feature>
<proteinExistence type="inferred from homology"/>
<keyword evidence="8" id="KW-1185">Reference proteome</keyword>
<comment type="subcellular location">
    <subcellularLocation>
        <location evidence="1">Membrane</location>
        <topology evidence="1">Multi-pass membrane protein</topology>
    </subcellularLocation>
</comment>
<keyword evidence="4 6" id="KW-1133">Transmembrane helix</keyword>
<gene>
    <name evidence="7" type="ORF">WOB96_00815</name>
</gene>
<feature type="transmembrane region" description="Helical" evidence="6">
    <location>
        <begin position="33"/>
        <end position="60"/>
    </location>
</feature>
<accession>A0ABU9D402</accession>
<keyword evidence="5 6" id="KW-0472">Membrane</keyword>
<dbReference type="Proteomes" id="UP001446205">
    <property type="component" value="Unassembled WGS sequence"/>
</dbReference>
<dbReference type="RefSeq" id="WP_341369360.1">
    <property type="nucleotide sequence ID" value="NZ_JBBPCO010000001.1"/>
</dbReference>
<evidence type="ECO:0000256" key="4">
    <source>
        <dbReference type="ARBA" id="ARBA00022989"/>
    </source>
</evidence>
<dbReference type="Pfam" id="PF02361">
    <property type="entry name" value="CbiQ"/>
    <property type="match status" value="1"/>
</dbReference>
<sequence>MRLSCPVATGQGWSDSLLGVCRSIRALHPLARLWVLIIISLALTFHLVPLLPVLLLLTTLVLLCDRPDRQILMRTLRRLRWLLLATLLLHAYLTPGPLLFPEVGVLSPAREGLREGLLRSLALLFMAFWAIWLMHGVAPALMAQAIARLLQPFGRLGFPVARLASRLSLTLAAVDAMGARARSLRDSLATERMPEGLWAGLRLRAEVLLRLFEEIENEHPAARPEPEMPLPRLAWRDLLMLLLVLGLMGFALLIDGLQ</sequence>
<evidence type="ECO:0000256" key="1">
    <source>
        <dbReference type="ARBA" id="ARBA00004141"/>
    </source>
</evidence>
<evidence type="ECO:0000256" key="3">
    <source>
        <dbReference type="ARBA" id="ARBA00022692"/>
    </source>
</evidence>
<evidence type="ECO:0000313" key="8">
    <source>
        <dbReference type="Proteomes" id="UP001446205"/>
    </source>
</evidence>
<protein>
    <submittedName>
        <fullName evidence="7">CbiQ family ECF transporter T component</fullName>
    </submittedName>
</protein>
<organism evidence="7 8">
    <name type="scientific">Thermithiobacillus plumbiphilus</name>
    <dbReference type="NCBI Taxonomy" id="1729899"/>
    <lineage>
        <taxon>Bacteria</taxon>
        <taxon>Pseudomonadati</taxon>
        <taxon>Pseudomonadota</taxon>
        <taxon>Acidithiobacillia</taxon>
        <taxon>Acidithiobacillales</taxon>
        <taxon>Thermithiobacillaceae</taxon>
        <taxon>Thermithiobacillus</taxon>
    </lineage>
</organism>
<keyword evidence="3 6" id="KW-0812">Transmembrane</keyword>
<evidence type="ECO:0000256" key="6">
    <source>
        <dbReference type="SAM" id="Phobius"/>
    </source>
</evidence>
<dbReference type="EMBL" id="JBBPCO010000001">
    <property type="protein sequence ID" value="MEK8088294.1"/>
    <property type="molecule type" value="Genomic_DNA"/>
</dbReference>
<feature type="transmembrane region" description="Helical" evidence="6">
    <location>
        <begin position="81"/>
        <end position="100"/>
    </location>
</feature>
<evidence type="ECO:0000256" key="2">
    <source>
        <dbReference type="ARBA" id="ARBA00008564"/>
    </source>
</evidence>
<comment type="similarity">
    <text evidence="2">Belongs to the CbiQ family.</text>
</comment>